<dbReference type="EMBL" id="JACHGN010000011">
    <property type="protein sequence ID" value="MBB5135423.1"/>
    <property type="molecule type" value="Genomic_DNA"/>
</dbReference>
<dbReference type="CDD" id="cd05233">
    <property type="entry name" value="SDR_c"/>
    <property type="match status" value="1"/>
</dbReference>
<dbReference type="PANTHER" id="PTHR24321">
    <property type="entry name" value="DEHYDROGENASES, SHORT CHAIN"/>
    <property type="match status" value="1"/>
</dbReference>
<comment type="caution">
    <text evidence="3">The sequence shown here is derived from an EMBL/GenBank/DDBJ whole genome shotgun (WGS) entry which is preliminary data.</text>
</comment>
<sequence length="268" mass="27213">MTITHDFSGATVVITGAAGGIGAASASAFAAAGASVWVLDVDSGRGEAVAADIAAAGGRARFQRCDVTDDAEVERAIGAVLAGDGRIDVAYCNAGVGWTKPVSTTEPDEWRKVLDIDLTGAFLTSRRAFLAMRDARSGVILFTGSPHGYRTMAETSAYAAAKAGVGGLMRALALEAAPYGIRVNSLLPGAIDTPALRAEAELSGDPEDAIRRWGAVRPLGRIGRAEEVADLALFLASPAASFITGAELLVDGGAMAAQPAGLATVAPK</sequence>
<organism evidence="3 4">
    <name type="scientific">Thermocatellispora tengchongensis</name>
    <dbReference type="NCBI Taxonomy" id="1073253"/>
    <lineage>
        <taxon>Bacteria</taxon>
        <taxon>Bacillati</taxon>
        <taxon>Actinomycetota</taxon>
        <taxon>Actinomycetes</taxon>
        <taxon>Streptosporangiales</taxon>
        <taxon>Streptosporangiaceae</taxon>
        <taxon>Thermocatellispora</taxon>
    </lineage>
</organism>
<dbReference type="Pfam" id="PF13561">
    <property type="entry name" value="adh_short_C2"/>
    <property type="match status" value="1"/>
</dbReference>
<dbReference type="SUPFAM" id="SSF51735">
    <property type="entry name" value="NAD(P)-binding Rossmann-fold domains"/>
    <property type="match status" value="1"/>
</dbReference>
<dbReference type="PRINTS" id="PR00080">
    <property type="entry name" value="SDRFAMILY"/>
</dbReference>
<evidence type="ECO:0000313" key="4">
    <source>
        <dbReference type="Proteomes" id="UP000578449"/>
    </source>
</evidence>
<protein>
    <submittedName>
        <fullName evidence="3">NAD(P)-dependent dehydrogenase (Short-subunit alcohol dehydrogenase family)</fullName>
    </submittedName>
</protein>
<evidence type="ECO:0000313" key="3">
    <source>
        <dbReference type="EMBL" id="MBB5135423.1"/>
    </source>
</evidence>
<dbReference type="GO" id="GO:0016491">
    <property type="term" value="F:oxidoreductase activity"/>
    <property type="evidence" value="ECO:0007669"/>
    <property type="project" value="UniProtKB-KW"/>
</dbReference>
<dbReference type="Gene3D" id="3.40.50.720">
    <property type="entry name" value="NAD(P)-binding Rossmann-like Domain"/>
    <property type="match status" value="1"/>
</dbReference>
<proteinExistence type="inferred from homology"/>
<gene>
    <name evidence="3" type="ORF">HNP84_005167</name>
</gene>
<reference evidence="3 4" key="1">
    <citation type="submission" date="2020-08" db="EMBL/GenBank/DDBJ databases">
        <title>Genomic Encyclopedia of Type Strains, Phase IV (KMG-IV): sequencing the most valuable type-strain genomes for metagenomic binning, comparative biology and taxonomic classification.</title>
        <authorList>
            <person name="Goeker M."/>
        </authorList>
    </citation>
    <scope>NUCLEOTIDE SEQUENCE [LARGE SCALE GENOMIC DNA]</scope>
    <source>
        <strain evidence="3 4">DSM 45615</strain>
    </source>
</reference>
<comment type="similarity">
    <text evidence="1">Belongs to the short-chain dehydrogenases/reductases (SDR) family.</text>
</comment>
<dbReference type="InterPro" id="IPR020904">
    <property type="entry name" value="Sc_DH/Rdtase_CS"/>
</dbReference>
<dbReference type="InterPro" id="IPR002347">
    <property type="entry name" value="SDR_fam"/>
</dbReference>
<dbReference type="PROSITE" id="PS00061">
    <property type="entry name" value="ADH_SHORT"/>
    <property type="match status" value="1"/>
</dbReference>
<keyword evidence="4" id="KW-1185">Reference proteome</keyword>
<dbReference type="RefSeq" id="WP_185052381.1">
    <property type="nucleotide sequence ID" value="NZ_BAABIX010000002.1"/>
</dbReference>
<keyword evidence="2" id="KW-0560">Oxidoreductase</keyword>
<dbReference type="PRINTS" id="PR00081">
    <property type="entry name" value="GDHRDH"/>
</dbReference>
<evidence type="ECO:0000256" key="1">
    <source>
        <dbReference type="ARBA" id="ARBA00006484"/>
    </source>
</evidence>
<accession>A0A840PBY0</accession>
<name>A0A840PBY0_9ACTN</name>
<dbReference type="InterPro" id="IPR036291">
    <property type="entry name" value="NAD(P)-bd_dom_sf"/>
</dbReference>
<dbReference type="FunFam" id="3.40.50.720:FF:000084">
    <property type="entry name" value="Short-chain dehydrogenase reductase"/>
    <property type="match status" value="1"/>
</dbReference>
<dbReference type="Proteomes" id="UP000578449">
    <property type="component" value="Unassembled WGS sequence"/>
</dbReference>
<dbReference type="PANTHER" id="PTHR24321:SF8">
    <property type="entry name" value="ESTRADIOL 17-BETA-DEHYDROGENASE 8-RELATED"/>
    <property type="match status" value="1"/>
</dbReference>
<dbReference type="AlphaFoldDB" id="A0A840PBY0"/>
<evidence type="ECO:0000256" key="2">
    <source>
        <dbReference type="ARBA" id="ARBA00023002"/>
    </source>
</evidence>